<dbReference type="AlphaFoldDB" id="A0A1L8ECG9"/>
<evidence type="ECO:0000256" key="5">
    <source>
        <dbReference type="ARBA" id="ARBA00023002"/>
    </source>
</evidence>
<evidence type="ECO:0000313" key="9">
    <source>
        <dbReference type="EMBL" id="JAV16438.1"/>
    </source>
</evidence>
<name>A0A1L8ECG9_HAEIR</name>
<dbReference type="PANTHER" id="PTHR42808">
    <property type="entry name" value="HYDROXYSTEROID DEHYDROGENASE-LIKE PROTEIN 2"/>
    <property type="match status" value="1"/>
</dbReference>
<dbReference type="NCBIfam" id="NF006133">
    <property type="entry name" value="PRK08278.1"/>
    <property type="match status" value="1"/>
</dbReference>
<dbReference type="PRINTS" id="PR00081">
    <property type="entry name" value="GDHRDH"/>
</dbReference>
<evidence type="ECO:0000256" key="4">
    <source>
        <dbReference type="ARBA" id="ARBA00022857"/>
    </source>
</evidence>
<dbReference type="Pfam" id="PF00106">
    <property type="entry name" value="adh_short"/>
    <property type="match status" value="1"/>
</dbReference>
<keyword evidence="6" id="KW-0496">Mitochondrion</keyword>
<dbReference type="Gene3D" id="3.40.50.720">
    <property type="entry name" value="NAD(P)-binding Rossmann-like Domain"/>
    <property type="match status" value="1"/>
</dbReference>
<dbReference type="EMBL" id="GFDG01002361">
    <property type="protein sequence ID" value="JAV16438.1"/>
    <property type="molecule type" value="Transcribed_RNA"/>
</dbReference>
<evidence type="ECO:0000256" key="7">
    <source>
        <dbReference type="ARBA" id="ARBA00023140"/>
    </source>
</evidence>
<reference evidence="9" key="1">
    <citation type="submission" date="2017-01" db="EMBL/GenBank/DDBJ databases">
        <title>An insight into the sialome and mialome of the horn fly, Haematobia irritans.</title>
        <authorList>
            <person name="Breijo M."/>
            <person name="Boiani M."/>
            <person name="Ures X."/>
            <person name="Rocha S."/>
            <person name="Sequeira M."/>
            <person name="Ribeiro J.M."/>
        </authorList>
    </citation>
    <scope>NUCLEOTIDE SEQUENCE</scope>
</reference>
<sequence length="292" mass="31851">MQNNGILKGKTLFITGASRGIGKAIALKAAKDGANVVIAAKTSDPHPKLPGTIYTAAEEIERAGGKALPCVVDVRDEKQVKAAVKAAVDKFGGIDILINNASAISLTSTLDTEMKRYDLMHHINTRGTFLVSKECLPYLLKSKHAHILNISPPLSMKPMWFSNHVAYTMAKYGMSMCVLGMAEEFKDRNVAVNALWPQTAIQTAAIDMLNGPESAKFSRKTDIMADAAYAILSQTPPKAPTGQFFIDEKVLRNVGITDMKQYAVDPANADKLQLDFFLEDVDTYEPPMKSKM</sequence>
<comment type="subcellular location">
    <subcellularLocation>
        <location evidence="1">Mitochondrion</location>
    </subcellularLocation>
    <subcellularLocation>
        <location evidence="2">Peroxisome</location>
    </subcellularLocation>
</comment>
<dbReference type="GO" id="GO:0005777">
    <property type="term" value="C:peroxisome"/>
    <property type="evidence" value="ECO:0007669"/>
    <property type="project" value="UniProtKB-SubCell"/>
</dbReference>
<comment type="similarity">
    <text evidence="3">Belongs to the short-chain dehydrogenases/reductases (SDR) family.</text>
</comment>
<organism evidence="9">
    <name type="scientific">Haematobia irritans</name>
    <name type="common">Horn fly</name>
    <name type="synonym">Conops irritans</name>
    <dbReference type="NCBI Taxonomy" id="7368"/>
    <lineage>
        <taxon>Eukaryota</taxon>
        <taxon>Metazoa</taxon>
        <taxon>Ecdysozoa</taxon>
        <taxon>Arthropoda</taxon>
        <taxon>Hexapoda</taxon>
        <taxon>Insecta</taxon>
        <taxon>Pterygota</taxon>
        <taxon>Neoptera</taxon>
        <taxon>Endopterygota</taxon>
        <taxon>Diptera</taxon>
        <taxon>Brachycera</taxon>
        <taxon>Muscomorpha</taxon>
        <taxon>Muscoidea</taxon>
        <taxon>Muscidae</taxon>
        <taxon>Haematobia</taxon>
    </lineage>
</organism>
<dbReference type="InterPro" id="IPR051935">
    <property type="entry name" value="HSDL2"/>
</dbReference>
<dbReference type="FunFam" id="3.40.50.720:FF:000301">
    <property type="entry name" value="Hydroxysteroid dehydrogenase like 2"/>
    <property type="match status" value="1"/>
</dbReference>
<keyword evidence="5" id="KW-0560">Oxidoreductase</keyword>
<dbReference type="InterPro" id="IPR002347">
    <property type="entry name" value="SDR_fam"/>
</dbReference>
<evidence type="ECO:0000256" key="1">
    <source>
        <dbReference type="ARBA" id="ARBA00004173"/>
    </source>
</evidence>
<dbReference type="CDD" id="cd09762">
    <property type="entry name" value="HSDL2_SDR_c"/>
    <property type="match status" value="1"/>
</dbReference>
<protein>
    <recommendedName>
        <fullName evidence="8">Hydroxysteroid dehydrogenase-like protein 2</fullName>
    </recommendedName>
</protein>
<evidence type="ECO:0000256" key="8">
    <source>
        <dbReference type="ARBA" id="ARBA00040243"/>
    </source>
</evidence>
<evidence type="ECO:0000256" key="2">
    <source>
        <dbReference type="ARBA" id="ARBA00004275"/>
    </source>
</evidence>
<evidence type="ECO:0000256" key="3">
    <source>
        <dbReference type="ARBA" id="ARBA00006484"/>
    </source>
</evidence>
<keyword evidence="4" id="KW-0521">NADP</keyword>
<dbReference type="InterPro" id="IPR036291">
    <property type="entry name" value="NAD(P)-bd_dom_sf"/>
</dbReference>
<keyword evidence="7" id="KW-0576">Peroxisome</keyword>
<dbReference type="GO" id="GO:0005739">
    <property type="term" value="C:mitochondrion"/>
    <property type="evidence" value="ECO:0007669"/>
    <property type="project" value="UniProtKB-SubCell"/>
</dbReference>
<proteinExistence type="inferred from homology"/>
<dbReference type="SUPFAM" id="SSF51735">
    <property type="entry name" value="NAD(P)-binding Rossmann-fold domains"/>
    <property type="match status" value="1"/>
</dbReference>
<accession>A0A1L8ECG9</accession>
<evidence type="ECO:0000256" key="6">
    <source>
        <dbReference type="ARBA" id="ARBA00023128"/>
    </source>
</evidence>
<dbReference type="PANTHER" id="PTHR42808:SF3">
    <property type="entry name" value="HYDROXYSTEROID DEHYDROGENASE-LIKE PROTEIN 2"/>
    <property type="match status" value="1"/>
</dbReference>
<dbReference type="GO" id="GO:0016491">
    <property type="term" value="F:oxidoreductase activity"/>
    <property type="evidence" value="ECO:0007669"/>
    <property type="project" value="UniProtKB-KW"/>
</dbReference>